<evidence type="ECO:0000256" key="2">
    <source>
        <dbReference type="ARBA" id="ARBA00022840"/>
    </source>
</evidence>
<dbReference type="GO" id="GO:0005524">
    <property type="term" value="F:ATP binding"/>
    <property type="evidence" value="ECO:0007669"/>
    <property type="project" value="UniProtKB-KW"/>
</dbReference>
<dbReference type="Gene3D" id="3.40.50.300">
    <property type="entry name" value="P-loop containing nucleotide triphosphate hydrolases"/>
    <property type="match status" value="1"/>
</dbReference>
<protein>
    <submittedName>
        <fullName evidence="7">Arginine utilization regulatory protein</fullName>
    </submittedName>
</protein>
<dbReference type="Proteomes" id="UP000190285">
    <property type="component" value="Unassembled WGS sequence"/>
</dbReference>
<dbReference type="Pfam" id="PF13188">
    <property type="entry name" value="PAS_8"/>
    <property type="match status" value="1"/>
</dbReference>
<dbReference type="PROSITE" id="PS50045">
    <property type="entry name" value="SIGMA54_INTERACT_4"/>
    <property type="match status" value="1"/>
</dbReference>
<keyword evidence="1" id="KW-0547">Nucleotide-binding</keyword>
<accession>A0A1T5I9G3</accession>
<evidence type="ECO:0000256" key="1">
    <source>
        <dbReference type="ARBA" id="ARBA00022741"/>
    </source>
</evidence>
<dbReference type="CDD" id="cd00009">
    <property type="entry name" value="AAA"/>
    <property type="match status" value="1"/>
</dbReference>
<dbReference type="Gene3D" id="3.30.450.20">
    <property type="entry name" value="PAS domain"/>
    <property type="match status" value="1"/>
</dbReference>
<dbReference type="InterPro" id="IPR025662">
    <property type="entry name" value="Sigma_54_int_dom_ATP-bd_1"/>
</dbReference>
<keyword evidence="2" id="KW-0067">ATP-binding</keyword>
<name>A0A1T5I9G3_9FIRM</name>
<evidence type="ECO:0000256" key="3">
    <source>
        <dbReference type="ARBA" id="ARBA00023015"/>
    </source>
</evidence>
<dbReference type="SUPFAM" id="SSF55785">
    <property type="entry name" value="PYP-like sensor domain (PAS domain)"/>
    <property type="match status" value="1"/>
</dbReference>
<dbReference type="InterPro" id="IPR002078">
    <property type="entry name" value="Sigma_54_int"/>
</dbReference>
<dbReference type="InterPro" id="IPR058031">
    <property type="entry name" value="AAA_lid_NorR"/>
</dbReference>
<feature type="domain" description="Sigma-54 factor interaction" evidence="5">
    <location>
        <begin position="279"/>
        <end position="507"/>
    </location>
</feature>
<dbReference type="PROSITE" id="PS00688">
    <property type="entry name" value="SIGMA54_INTERACT_3"/>
    <property type="match status" value="1"/>
</dbReference>
<dbReference type="NCBIfam" id="TIGR00229">
    <property type="entry name" value="sensory_box"/>
    <property type="match status" value="1"/>
</dbReference>
<dbReference type="PRINTS" id="PR01590">
    <property type="entry name" value="HTHFIS"/>
</dbReference>
<dbReference type="InterPro" id="IPR002197">
    <property type="entry name" value="HTH_Fis"/>
</dbReference>
<dbReference type="GO" id="GO:0006355">
    <property type="term" value="P:regulation of DNA-templated transcription"/>
    <property type="evidence" value="ECO:0007669"/>
    <property type="project" value="InterPro"/>
</dbReference>
<dbReference type="AlphaFoldDB" id="A0A1T5I9G3"/>
<gene>
    <name evidence="7" type="ORF">SAMN02194393_00085</name>
</gene>
<dbReference type="InterPro" id="IPR013767">
    <property type="entry name" value="PAS_fold"/>
</dbReference>
<dbReference type="EMBL" id="FUZT01000001">
    <property type="protein sequence ID" value="SKC35816.1"/>
    <property type="molecule type" value="Genomic_DNA"/>
</dbReference>
<reference evidence="7 8" key="1">
    <citation type="submission" date="2017-02" db="EMBL/GenBank/DDBJ databases">
        <authorList>
            <person name="Peterson S.W."/>
        </authorList>
    </citation>
    <scope>NUCLEOTIDE SEQUENCE [LARGE SCALE GENOMIC DNA]</scope>
    <source>
        <strain evidence="7 8">M1</strain>
    </source>
</reference>
<dbReference type="InterPro" id="IPR025944">
    <property type="entry name" value="Sigma_54_int_dom_CS"/>
</dbReference>
<dbReference type="SMART" id="SM00382">
    <property type="entry name" value="AAA"/>
    <property type="match status" value="1"/>
</dbReference>
<sequence>MNIKYEHENIFSILSQYPDAAIEIIEYFFNSIDKGLAIIDDKNIIIKHNDSFREIFNSKTSLLGLSLQKIIPNYEQNSSQNFYFVEDLKKNLKIDSKTICVENASFTIVKVSNYYPDSNIIEKDSEVKFYKEMYENIINSIDEGIHAIDTSGKLFVYNSSIEKLEGYKASEIIGKHVTEVYNLDWKTSLLLKVLKEGKPIFDFHQSYTTTNGKWVDVMTSIVPLYSKDKIIGAAAILKDFTNFKKMAEQVLDLQEQLHNKKLNTNNQTSEKKHDTKYEILGKNKQFIESINWAKAAAATESPVLIYGETGTGKELFAQSIHSKGIRSKGPFLAINCAAIPENLLEGILFGTTKGAFTGAIDRAGLLEQANSGTLFLDEVNSMPLALQAKLLRVLENKKIRRLGAKEEISIDTRIISSCNLEPTTAIEKQMLRADLFYRLAVVYIDIPPLRQRTDDIELLSNHFIDYYNKYLKKNIQCLSKEILLAFKKFHWPGNIRQLKHTIECAMNIVTANEPYIEKCHIPKYLNIFPKLNTSISNTINNHSNASFENIHLFDQIKIEERNRIIDIIKKNKGNISKSAAELGMSRQSLQYRIKKYKLK</sequence>
<organism evidence="7 8">
    <name type="scientific">Maledivibacter halophilus</name>
    <dbReference type="NCBI Taxonomy" id="36842"/>
    <lineage>
        <taxon>Bacteria</taxon>
        <taxon>Bacillati</taxon>
        <taxon>Bacillota</taxon>
        <taxon>Clostridia</taxon>
        <taxon>Peptostreptococcales</taxon>
        <taxon>Caminicellaceae</taxon>
        <taxon>Maledivibacter</taxon>
    </lineage>
</organism>
<dbReference type="SMART" id="SM00091">
    <property type="entry name" value="PAS"/>
    <property type="match status" value="2"/>
</dbReference>
<dbReference type="Pfam" id="PF25601">
    <property type="entry name" value="AAA_lid_14"/>
    <property type="match status" value="1"/>
</dbReference>
<dbReference type="GO" id="GO:0043565">
    <property type="term" value="F:sequence-specific DNA binding"/>
    <property type="evidence" value="ECO:0007669"/>
    <property type="project" value="InterPro"/>
</dbReference>
<dbReference type="SUPFAM" id="SSF52540">
    <property type="entry name" value="P-loop containing nucleoside triphosphate hydrolases"/>
    <property type="match status" value="1"/>
</dbReference>
<dbReference type="InterPro" id="IPR003593">
    <property type="entry name" value="AAA+_ATPase"/>
</dbReference>
<keyword evidence="4" id="KW-0804">Transcription</keyword>
<dbReference type="CDD" id="cd00130">
    <property type="entry name" value="PAS"/>
    <property type="match status" value="1"/>
</dbReference>
<keyword evidence="8" id="KW-1185">Reference proteome</keyword>
<dbReference type="PANTHER" id="PTHR32071">
    <property type="entry name" value="TRANSCRIPTIONAL REGULATORY PROTEIN"/>
    <property type="match status" value="1"/>
</dbReference>
<dbReference type="Pfam" id="PF00158">
    <property type="entry name" value="Sigma54_activat"/>
    <property type="match status" value="1"/>
</dbReference>
<dbReference type="RefSeq" id="WP_079488512.1">
    <property type="nucleotide sequence ID" value="NZ_FUZT01000001.1"/>
</dbReference>
<evidence type="ECO:0000259" key="5">
    <source>
        <dbReference type="PROSITE" id="PS50045"/>
    </source>
</evidence>
<dbReference type="SUPFAM" id="SSF46689">
    <property type="entry name" value="Homeodomain-like"/>
    <property type="match status" value="1"/>
</dbReference>
<feature type="domain" description="PAS" evidence="6">
    <location>
        <begin position="130"/>
        <end position="183"/>
    </location>
</feature>
<dbReference type="Gene3D" id="1.10.10.60">
    <property type="entry name" value="Homeodomain-like"/>
    <property type="match status" value="1"/>
</dbReference>
<dbReference type="InterPro" id="IPR000014">
    <property type="entry name" value="PAS"/>
</dbReference>
<keyword evidence="3" id="KW-0805">Transcription regulation</keyword>
<dbReference type="OrthoDB" id="9803970at2"/>
<dbReference type="PROSITE" id="PS50112">
    <property type="entry name" value="PAS"/>
    <property type="match status" value="1"/>
</dbReference>
<dbReference type="InterPro" id="IPR027417">
    <property type="entry name" value="P-loop_NTPase"/>
</dbReference>
<dbReference type="PROSITE" id="PS00675">
    <property type="entry name" value="SIGMA54_INTERACT_1"/>
    <property type="match status" value="1"/>
</dbReference>
<dbReference type="InterPro" id="IPR009057">
    <property type="entry name" value="Homeodomain-like_sf"/>
</dbReference>
<dbReference type="PANTHER" id="PTHR32071:SF74">
    <property type="entry name" value="TRANSCRIPTIONAL ACTIVATOR ROCR"/>
    <property type="match status" value="1"/>
</dbReference>
<evidence type="ECO:0000259" key="6">
    <source>
        <dbReference type="PROSITE" id="PS50112"/>
    </source>
</evidence>
<evidence type="ECO:0000256" key="4">
    <source>
        <dbReference type="ARBA" id="ARBA00023163"/>
    </source>
</evidence>
<proteinExistence type="predicted"/>
<dbReference type="Gene3D" id="1.10.8.60">
    <property type="match status" value="1"/>
</dbReference>
<dbReference type="InterPro" id="IPR035965">
    <property type="entry name" value="PAS-like_dom_sf"/>
</dbReference>
<evidence type="ECO:0000313" key="8">
    <source>
        <dbReference type="Proteomes" id="UP000190285"/>
    </source>
</evidence>
<dbReference type="Pfam" id="PF00989">
    <property type="entry name" value="PAS"/>
    <property type="match status" value="1"/>
</dbReference>
<dbReference type="Pfam" id="PF02954">
    <property type="entry name" value="HTH_8"/>
    <property type="match status" value="1"/>
</dbReference>
<dbReference type="FunFam" id="3.40.50.300:FF:000006">
    <property type="entry name" value="DNA-binding transcriptional regulator NtrC"/>
    <property type="match status" value="1"/>
</dbReference>
<dbReference type="STRING" id="36842.SAMN02194393_00085"/>
<evidence type="ECO:0000313" key="7">
    <source>
        <dbReference type="EMBL" id="SKC35816.1"/>
    </source>
</evidence>